<gene>
    <name evidence="1" type="ORF">Q31b_56480</name>
</gene>
<evidence type="ECO:0000313" key="2">
    <source>
        <dbReference type="Proteomes" id="UP000315471"/>
    </source>
</evidence>
<reference evidence="1 2" key="1">
    <citation type="submission" date="2019-02" db="EMBL/GenBank/DDBJ databases">
        <title>Deep-cultivation of Planctomycetes and their phenomic and genomic characterization uncovers novel biology.</title>
        <authorList>
            <person name="Wiegand S."/>
            <person name="Jogler M."/>
            <person name="Boedeker C."/>
            <person name="Pinto D."/>
            <person name="Vollmers J."/>
            <person name="Rivas-Marin E."/>
            <person name="Kohn T."/>
            <person name="Peeters S.H."/>
            <person name="Heuer A."/>
            <person name="Rast P."/>
            <person name="Oberbeckmann S."/>
            <person name="Bunk B."/>
            <person name="Jeske O."/>
            <person name="Meyerdierks A."/>
            <person name="Storesund J.E."/>
            <person name="Kallscheuer N."/>
            <person name="Luecker S."/>
            <person name="Lage O.M."/>
            <person name="Pohl T."/>
            <person name="Merkel B.J."/>
            <person name="Hornburger P."/>
            <person name="Mueller R.-W."/>
            <person name="Bruemmer F."/>
            <person name="Labrenz M."/>
            <person name="Spormann A.M."/>
            <person name="Op Den Camp H."/>
            <person name="Overmann J."/>
            <person name="Amann R."/>
            <person name="Jetten M.S.M."/>
            <person name="Mascher T."/>
            <person name="Medema M.H."/>
            <person name="Devos D.P."/>
            <person name="Kaster A.-K."/>
            <person name="Ovreas L."/>
            <person name="Rohde M."/>
            <person name="Galperin M.Y."/>
            <person name="Jogler C."/>
        </authorList>
    </citation>
    <scope>NUCLEOTIDE SEQUENCE [LARGE SCALE GENOMIC DNA]</scope>
    <source>
        <strain evidence="1 2">Q31b</strain>
    </source>
</reference>
<dbReference type="AlphaFoldDB" id="A0A5C6DEE3"/>
<protein>
    <submittedName>
        <fullName evidence="1">Uncharacterized protein</fullName>
    </submittedName>
</protein>
<organism evidence="1 2">
    <name type="scientific">Novipirellula aureliae</name>
    <dbReference type="NCBI Taxonomy" id="2527966"/>
    <lineage>
        <taxon>Bacteria</taxon>
        <taxon>Pseudomonadati</taxon>
        <taxon>Planctomycetota</taxon>
        <taxon>Planctomycetia</taxon>
        <taxon>Pirellulales</taxon>
        <taxon>Pirellulaceae</taxon>
        <taxon>Novipirellula</taxon>
    </lineage>
</organism>
<evidence type="ECO:0000313" key="1">
    <source>
        <dbReference type="EMBL" id="TWU34177.1"/>
    </source>
</evidence>
<comment type="caution">
    <text evidence="1">The sequence shown here is derived from an EMBL/GenBank/DDBJ whole genome shotgun (WGS) entry which is preliminary data.</text>
</comment>
<accession>A0A5C6DEE3</accession>
<sequence length="61" mass="6936">MLAYQVPIVFWVFVEDPHHGGAFISFRCFGRNSNADGDGADWLPEKIVFRAVRNLLENAKL</sequence>
<proteinExistence type="predicted"/>
<name>A0A5C6DEE3_9BACT</name>
<dbReference type="EMBL" id="SJPY01000012">
    <property type="protein sequence ID" value="TWU34177.1"/>
    <property type="molecule type" value="Genomic_DNA"/>
</dbReference>
<keyword evidence="2" id="KW-1185">Reference proteome</keyword>
<dbReference type="Proteomes" id="UP000315471">
    <property type="component" value="Unassembled WGS sequence"/>
</dbReference>